<dbReference type="Proteomes" id="UP000297245">
    <property type="component" value="Unassembled WGS sequence"/>
</dbReference>
<reference evidence="1 2" key="1">
    <citation type="journal article" date="2019" name="Nat. Ecol. Evol.">
        <title>Megaphylogeny resolves global patterns of mushroom evolution.</title>
        <authorList>
            <person name="Varga T."/>
            <person name="Krizsan K."/>
            <person name="Foldi C."/>
            <person name="Dima B."/>
            <person name="Sanchez-Garcia M."/>
            <person name="Sanchez-Ramirez S."/>
            <person name="Szollosi G.J."/>
            <person name="Szarkandi J.G."/>
            <person name="Papp V."/>
            <person name="Albert L."/>
            <person name="Andreopoulos W."/>
            <person name="Angelini C."/>
            <person name="Antonin V."/>
            <person name="Barry K.W."/>
            <person name="Bougher N.L."/>
            <person name="Buchanan P."/>
            <person name="Buyck B."/>
            <person name="Bense V."/>
            <person name="Catcheside P."/>
            <person name="Chovatia M."/>
            <person name="Cooper J."/>
            <person name="Damon W."/>
            <person name="Desjardin D."/>
            <person name="Finy P."/>
            <person name="Geml J."/>
            <person name="Haridas S."/>
            <person name="Hughes K."/>
            <person name="Justo A."/>
            <person name="Karasinski D."/>
            <person name="Kautmanova I."/>
            <person name="Kiss B."/>
            <person name="Kocsube S."/>
            <person name="Kotiranta H."/>
            <person name="LaButti K.M."/>
            <person name="Lechner B.E."/>
            <person name="Liimatainen K."/>
            <person name="Lipzen A."/>
            <person name="Lukacs Z."/>
            <person name="Mihaltcheva S."/>
            <person name="Morgado L.N."/>
            <person name="Niskanen T."/>
            <person name="Noordeloos M.E."/>
            <person name="Ohm R.A."/>
            <person name="Ortiz-Santana B."/>
            <person name="Ovrebo C."/>
            <person name="Racz N."/>
            <person name="Riley R."/>
            <person name="Savchenko A."/>
            <person name="Shiryaev A."/>
            <person name="Soop K."/>
            <person name="Spirin V."/>
            <person name="Szebenyi C."/>
            <person name="Tomsovsky M."/>
            <person name="Tulloss R.E."/>
            <person name="Uehling J."/>
            <person name="Grigoriev I.V."/>
            <person name="Vagvolgyi C."/>
            <person name="Papp T."/>
            <person name="Martin F.M."/>
            <person name="Miettinen O."/>
            <person name="Hibbett D.S."/>
            <person name="Nagy L.G."/>
        </authorList>
    </citation>
    <scope>NUCLEOTIDE SEQUENCE [LARGE SCALE GENOMIC DNA]</scope>
    <source>
        <strain evidence="1 2">CBS 962.96</strain>
    </source>
</reference>
<sequence length="137" mass="15983">MQLTYESCTYSCYRSHKGNSAIQFYSHTLDGIDKHVGIIEGIWILPLRSIIRKFLLVNLFNDLLEEDQHRSPYINWPQLNATLVSADLSDTKCIFIEPKQIITHFSTYKLPKGTYNIQQETLAICWSLNRGRKLFRS</sequence>
<protein>
    <submittedName>
        <fullName evidence="1">Uncharacterized protein</fullName>
    </submittedName>
</protein>
<name>A0A4S8L1I1_DENBC</name>
<gene>
    <name evidence="1" type="ORF">K435DRAFT_692163</name>
</gene>
<organism evidence="1 2">
    <name type="scientific">Dendrothele bispora (strain CBS 962.96)</name>
    <dbReference type="NCBI Taxonomy" id="1314807"/>
    <lineage>
        <taxon>Eukaryota</taxon>
        <taxon>Fungi</taxon>
        <taxon>Dikarya</taxon>
        <taxon>Basidiomycota</taxon>
        <taxon>Agaricomycotina</taxon>
        <taxon>Agaricomycetes</taxon>
        <taxon>Agaricomycetidae</taxon>
        <taxon>Agaricales</taxon>
        <taxon>Agaricales incertae sedis</taxon>
        <taxon>Dendrothele</taxon>
    </lineage>
</organism>
<dbReference type="EMBL" id="ML179756">
    <property type="protein sequence ID" value="THU82113.1"/>
    <property type="molecule type" value="Genomic_DNA"/>
</dbReference>
<evidence type="ECO:0000313" key="1">
    <source>
        <dbReference type="EMBL" id="THU82113.1"/>
    </source>
</evidence>
<dbReference type="AlphaFoldDB" id="A0A4S8L1I1"/>
<accession>A0A4S8L1I1</accession>
<evidence type="ECO:0000313" key="2">
    <source>
        <dbReference type="Proteomes" id="UP000297245"/>
    </source>
</evidence>
<proteinExistence type="predicted"/>
<dbReference type="OrthoDB" id="3247418at2759"/>
<keyword evidence="2" id="KW-1185">Reference proteome</keyword>